<feature type="domain" description="Glycosyltransferase 2-like" evidence="1">
    <location>
        <begin position="8"/>
        <end position="137"/>
    </location>
</feature>
<dbReference type="EC" id="2.4.-.-" evidence="2"/>
<dbReference type="GO" id="GO:0016757">
    <property type="term" value="F:glycosyltransferase activity"/>
    <property type="evidence" value="ECO:0007669"/>
    <property type="project" value="UniProtKB-KW"/>
</dbReference>
<name>A0ABT8TYM1_9FLAO</name>
<dbReference type="PANTHER" id="PTHR22916">
    <property type="entry name" value="GLYCOSYLTRANSFERASE"/>
    <property type="match status" value="1"/>
</dbReference>
<dbReference type="Gene3D" id="3.90.550.10">
    <property type="entry name" value="Spore Coat Polysaccharide Biosynthesis Protein SpsA, Chain A"/>
    <property type="match status" value="1"/>
</dbReference>
<comment type="caution">
    <text evidence="2">The sequence shown here is derived from an EMBL/GenBank/DDBJ whole genome shotgun (WGS) entry which is preliminary data.</text>
</comment>
<sequence length="299" mass="34956">MEKKGLVSIIVCSYNHSKYIEENLDSIKNQTYKNIQLIVADDASKDNSVKVFENWLSENNYPAEKNFHQKNTGLATMLNECIESVKGEFVKVIAADDYLHPEAIEKSVKELERLGDDYGMVFTDTYFVNEESEITENLADYNTLGNIDKDLFRKELIKNNRIAALTVLMRKDVLVETGKYKSDLLIEDYFRWLKINALYYIAYIPKKLAYYRTHTTNLSSSAKERIEKETLLLQMLFDEDGAVKQKINSKTQKLYLNGEKFSQEYLQAYNNYPYHLKRLNFALKNKIPRPLYKLLNKII</sequence>
<keyword evidence="2" id="KW-0328">Glycosyltransferase</keyword>
<proteinExistence type="predicted"/>
<dbReference type="Pfam" id="PF00535">
    <property type="entry name" value="Glycos_transf_2"/>
    <property type="match status" value="1"/>
</dbReference>
<protein>
    <submittedName>
        <fullName evidence="2">Glycosyltransferase family A protein</fullName>
        <ecNumber evidence="2">2.4.-.-</ecNumber>
    </submittedName>
</protein>
<dbReference type="InterPro" id="IPR001173">
    <property type="entry name" value="Glyco_trans_2-like"/>
</dbReference>
<evidence type="ECO:0000259" key="1">
    <source>
        <dbReference type="Pfam" id="PF00535"/>
    </source>
</evidence>
<dbReference type="Proteomes" id="UP001168128">
    <property type="component" value="Unassembled WGS sequence"/>
</dbReference>
<keyword evidence="3" id="KW-1185">Reference proteome</keyword>
<keyword evidence="2" id="KW-0808">Transferase</keyword>
<evidence type="ECO:0000313" key="3">
    <source>
        <dbReference type="Proteomes" id="UP001168128"/>
    </source>
</evidence>
<reference evidence="2" key="1">
    <citation type="submission" date="2023-07" db="EMBL/GenBank/DDBJ databases">
        <title>AMR profile of multidrug- resistance Chryseobacterium gambrini related strain.</title>
        <authorList>
            <person name="Kirdat K."/>
            <person name="Bhatt A."/>
            <person name="Kuyare S."/>
            <person name="Yadav A."/>
        </authorList>
    </citation>
    <scope>NUCLEOTIDE SEQUENCE</scope>
    <source>
        <strain evidence="2">APV-1</strain>
    </source>
</reference>
<dbReference type="SUPFAM" id="SSF53448">
    <property type="entry name" value="Nucleotide-diphospho-sugar transferases"/>
    <property type="match status" value="1"/>
</dbReference>
<dbReference type="RefSeq" id="WP_302713501.1">
    <property type="nucleotide sequence ID" value="NZ_JAULSJ010000003.1"/>
</dbReference>
<dbReference type="PANTHER" id="PTHR22916:SF3">
    <property type="entry name" value="UDP-GLCNAC:BETAGAL BETA-1,3-N-ACETYLGLUCOSAMINYLTRANSFERASE-LIKE PROTEIN 1"/>
    <property type="match status" value="1"/>
</dbReference>
<dbReference type="CDD" id="cd00761">
    <property type="entry name" value="Glyco_tranf_GTA_type"/>
    <property type="match status" value="1"/>
</dbReference>
<dbReference type="EMBL" id="JAULSJ010000003">
    <property type="protein sequence ID" value="MDO3423858.1"/>
    <property type="molecule type" value="Genomic_DNA"/>
</dbReference>
<evidence type="ECO:0000313" key="2">
    <source>
        <dbReference type="EMBL" id="MDO3423858.1"/>
    </source>
</evidence>
<gene>
    <name evidence="2" type="ORF">QWT87_03080</name>
</gene>
<organism evidence="2 3">
    <name type="scientific">Chryseobacterium urinae</name>
    <dbReference type="NCBI Taxonomy" id="3058400"/>
    <lineage>
        <taxon>Bacteria</taxon>
        <taxon>Pseudomonadati</taxon>
        <taxon>Bacteroidota</taxon>
        <taxon>Flavobacteriia</taxon>
        <taxon>Flavobacteriales</taxon>
        <taxon>Weeksellaceae</taxon>
        <taxon>Chryseobacterium group</taxon>
        <taxon>Chryseobacterium</taxon>
    </lineage>
</organism>
<dbReference type="InterPro" id="IPR029044">
    <property type="entry name" value="Nucleotide-diphossugar_trans"/>
</dbReference>
<accession>A0ABT8TYM1</accession>